<evidence type="ECO:0000259" key="12">
    <source>
        <dbReference type="PROSITE" id="PS50038"/>
    </source>
</evidence>
<evidence type="ECO:0000256" key="4">
    <source>
        <dbReference type="ARBA" id="ARBA00022692"/>
    </source>
</evidence>
<dbReference type="Gene3D" id="1.20.1070.10">
    <property type="entry name" value="Rhodopsin 7-helix transmembrane proteins"/>
    <property type="match status" value="1"/>
</dbReference>
<dbReference type="Pfam" id="PF01534">
    <property type="entry name" value="Frizzled"/>
    <property type="match status" value="1"/>
</dbReference>
<feature type="disulfide bond" evidence="9">
    <location>
        <begin position="311"/>
        <end position="349"/>
    </location>
</feature>
<keyword evidence="3" id="KW-0217">Developmental protein</keyword>
<keyword evidence="4 11" id="KW-0812">Transmembrane</keyword>
<evidence type="ECO:0000256" key="11">
    <source>
        <dbReference type="SAM" id="Phobius"/>
    </source>
</evidence>
<evidence type="ECO:0000256" key="5">
    <source>
        <dbReference type="ARBA" id="ARBA00022989"/>
    </source>
</evidence>
<dbReference type="EMBL" id="DF144282">
    <property type="protein sequence ID" value="GAA56518.1"/>
    <property type="molecule type" value="Genomic_DNA"/>
</dbReference>
<keyword evidence="15" id="KW-1185">Reference proteome</keyword>
<evidence type="ECO:0000256" key="7">
    <source>
        <dbReference type="ARBA" id="ARBA00023157"/>
    </source>
</evidence>
<dbReference type="SMART" id="SM00063">
    <property type="entry name" value="FRI"/>
    <property type="match status" value="1"/>
</dbReference>
<dbReference type="AlphaFoldDB" id="G7YU88"/>
<evidence type="ECO:0000256" key="2">
    <source>
        <dbReference type="ARBA" id="ARBA00008077"/>
    </source>
</evidence>
<evidence type="ECO:0000256" key="3">
    <source>
        <dbReference type="ARBA" id="ARBA00022473"/>
    </source>
</evidence>
<keyword evidence="6 11" id="KW-0472">Membrane</keyword>
<feature type="transmembrane region" description="Helical" evidence="11">
    <location>
        <begin position="639"/>
        <end position="658"/>
    </location>
</feature>
<sequence length="1036" mass="115049">TSQNTGNMSYQTTLRILGSQNVLSRGATSLRTYGRRHFCSFPLYLRSRNSRKNANSSSQKTSNKSPVGIVAKERLSLDWARLNNWHAHKADRRLQKYLRTNMSIAHHAIVSALRPLKPKLWPVQYIHSSGHTDLNVSGLLNSRIKRSISQIAQLAHAFDRKAPSDFSPHTEHEKTETLQRPRVIRRSQTRASVNSVKPKEIQENTRDLLPVQYHANLITPLSSPTSGDGEHQLRPEKCIPIEIPLCKNIGYNWTYMPNAFHHETQEEAGLELSLVQPTPNAGVTERDVAQVETVMYLCAVHQFYPLVEINCSEDLRLFLCSMYTPICVPNWPYRLTPCRSLCESARDGCMPVMGTYGFGWPERMNCDLLPEGSECVSRRNSTVPSGQKIPSSRISSNEVDKSSRIHGKKTNTTISLVQDILTLLRDRYQSQGWKVGWDQNNDLEDLKQSMVQIMKSTEGRSEGQQVFCLPCRCRDPFVPAHKPPYNEVVTGGVTGCLPSCRNPAFNSKSDRTFTTFWLGLWAVLCILSTMATVATFLADPGRFQYPERPIIYLSACYLMVALGYLIRVGMGHESIACDGPMLRRGSTGPAQCSIVFLLTYVFGMASSVWWVILTLTWFLAAGLKWGSEAIAKYSQLYHFLAWFFPGAQAIFVLILSAIDGDPVGGLCYVGSTDLNFFRVFVLAPMCVYLTLGTIFLIAGFVALFKIRSAIKLQTRGHLKTDKLEKLMIRIGIFGVLYTVPATVVIGCICYELISREAWNRNHNCPCYPLPPVDGSWKDGELFMQKLRLLMETSTNSKENTQLDKSSSIHAMGHTTSATFSTTKQPEHAVFMLKYFMSLVVGITSGFWIWSSKTLDSWKFCLRRTVNRSCTSKNKRSLSGTIPSALANIGNIVPNKAPPQNWNSVHGKIWMGNVMKPMGINNSAVGTNSCSTWQDDFGPTARLLPQPPQVVSMSCNHPIGLHLGFNGMVPGSGGSLSVPGQATSVMTGLQTNSGSYAGGPMDGTGMNSGSASGMTAHTNSEANNNLLMMTTTQMTHM</sequence>
<dbReference type="PROSITE" id="PS50261">
    <property type="entry name" value="G_PROTEIN_RECEP_F2_4"/>
    <property type="match status" value="1"/>
</dbReference>
<accession>G7YU88</accession>
<dbReference type="GO" id="GO:0005886">
    <property type="term" value="C:plasma membrane"/>
    <property type="evidence" value="ECO:0007669"/>
    <property type="project" value="TreeGrafter"/>
</dbReference>
<feature type="transmembrane region" description="Helical" evidence="11">
    <location>
        <begin position="516"/>
        <end position="538"/>
    </location>
</feature>
<evidence type="ECO:0000259" key="13">
    <source>
        <dbReference type="PROSITE" id="PS50261"/>
    </source>
</evidence>
<evidence type="ECO:0000256" key="1">
    <source>
        <dbReference type="ARBA" id="ARBA00004141"/>
    </source>
</evidence>
<dbReference type="SUPFAM" id="SSF63501">
    <property type="entry name" value="Frizzled cysteine-rich domain"/>
    <property type="match status" value="1"/>
</dbReference>
<feature type="non-terminal residue" evidence="14">
    <location>
        <position position="1"/>
    </location>
</feature>
<feature type="transmembrane region" description="Helical" evidence="11">
    <location>
        <begin position="678"/>
        <end position="706"/>
    </location>
</feature>
<feature type="disulfide bond" evidence="9">
    <location>
        <begin position="342"/>
        <end position="366"/>
    </location>
</feature>
<feature type="transmembrane region" description="Helical" evidence="11">
    <location>
        <begin position="594"/>
        <end position="619"/>
    </location>
</feature>
<proteinExistence type="inferred from homology"/>
<gene>
    <name evidence="14" type="ORF">CLF_111043</name>
</gene>
<comment type="subcellular location">
    <subcellularLocation>
        <location evidence="1">Membrane</location>
        <topology evidence="1">Multi-pass membrane protein</topology>
    </subcellularLocation>
</comment>
<dbReference type="GO" id="GO:0060070">
    <property type="term" value="P:canonical Wnt signaling pathway"/>
    <property type="evidence" value="ECO:0007669"/>
    <property type="project" value="TreeGrafter"/>
</dbReference>
<dbReference type="InterPro" id="IPR000539">
    <property type="entry name" value="Frizzled/Smoothened_7TM"/>
</dbReference>
<dbReference type="PRINTS" id="PR00489">
    <property type="entry name" value="FRIZZLED"/>
</dbReference>
<dbReference type="SMART" id="SM01330">
    <property type="entry name" value="Frizzled"/>
    <property type="match status" value="1"/>
</dbReference>
<dbReference type="InterPro" id="IPR036790">
    <property type="entry name" value="Frizzled_dom_sf"/>
</dbReference>
<comment type="caution">
    <text evidence="9">Lacks conserved residue(s) required for the propagation of feature annotation.</text>
</comment>
<dbReference type="GO" id="GO:0017147">
    <property type="term" value="F:Wnt-protein binding"/>
    <property type="evidence" value="ECO:0007669"/>
    <property type="project" value="TreeGrafter"/>
</dbReference>
<keyword evidence="7 9" id="KW-1015">Disulfide bond</keyword>
<feature type="domain" description="FZ" evidence="12">
    <location>
        <begin position="233"/>
        <end position="378"/>
    </location>
</feature>
<keyword evidence="8" id="KW-0675">Receptor</keyword>
<reference key="2">
    <citation type="submission" date="2011-10" db="EMBL/GenBank/DDBJ databases">
        <title>The genome and transcriptome sequence of Clonorchis sinensis provide insights into the carcinogenic liver fluke.</title>
        <authorList>
            <person name="Wang X."/>
            <person name="Huang Y."/>
            <person name="Chen W."/>
            <person name="Liu H."/>
            <person name="Guo L."/>
            <person name="Chen Y."/>
            <person name="Luo F."/>
            <person name="Zhou W."/>
            <person name="Sun J."/>
            <person name="Mao Q."/>
            <person name="Liang P."/>
            <person name="Zhou C."/>
            <person name="Tian Y."/>
            <person name="Men J."/>
            <person name="Lv X."/>
            <person name="Huang L."/>
            <person name="Zhou J."/>
            <person name="Hu Y."/>
            <person name="Li R."/>
            <person name="Zhang F."/>
            <person name="Lei H."/>
            <person name="Li X."/>
            <person name="Hu X."/>
            <person name="Liang C."/>
            <person name="Xu J."/>
            <person name="Wu Z."/>
            <person name="Yu X."/>
        </authorList>
    </citation>
    <scope>NUCLEOTIDE SEQUENCE</scope>
    <source>
        <strain>Henan</strain>
    </source>
</reference>
<evidence type="ECO:0000256" key="10">
    <source>
        <dbReference type="SAM" id="MobiDB-lite"/>
    </source>
</evidence>
<dbReference type="Proteomes" id="UP000008909">
    <property type="component" value="Unassembled WGS sequence"/>
</dbReference>
<dbReference type="Gene3D" id="1.10.2000.10">
    <property type="entry name" value="Frizzled cysteine-rich domain"/>
    <property type="match status" value="1"/>
</dbReference>
<organism evidence="14 15">
    <name type="scientific">Clonorchis sinensis</name>
    <name type="common">Chinese liver fluke</name>
    <dbReference type="NCBI Taxonomy" id="79923"/>
    <lineage>
        <taxon>Eukaryota</taxon>
        <taxon>Metazoa</taxon>
        <taxon>Spiralia</taxon>
        <taxon>Lophotrochozoa</taxon>
        <taxon>Platyhelminthes</taxon>
        <taxon>Trematoda</taxon>
        <taxon>Digenea</taxon>
        <taxon>Opisthorchiida</taxon>
        <taxon>Opisthorchiata</taxon>
        <taxon>Opisthorchiidae</taxon>
        <taxon>Clonorchis</taxon>
    </lineage>
</organism>
<evidence type="ECO:0000256" key="9">
    <source>
        <dbReference type="PROSITE-ProRule" id="PRU00090"/>
    </source>
</evidence>
<dbReference type="InterPro" id="IPR020067">
    <property type="entry name" value="Frizzled_dom"/>
</dbReference>
<dbReference type="InterPro" id="IPR017981">
    <property type="entry name" value="GPCR_2-like_7TM"/>
</dbReference>
<evidence type="ECO:0000313" key="14">
    <source>
        <dbReference type="EMBL" id="GAA56518.1"/>
    </source>
</evidence>
<feature type="region of interest" description="Disordered" evidence="10">
    <location>
        <begin position="377"/>
        <end position="403"/>
    </location>
</feature>
<feature type="transmembrane region" description="Helical" evidence="11">
    <location>
        <begin position="550"/>
        <end position="566"/>
    </location>
</feature>
<dbReference type="PANTHER" id="PTHR11309">
    <property type="entry name" value="FRIZZLED"/>
    <property type="match status" value="1"/>
</dbReference>
<feature type="transmembrane region" description="Helical" evidence="11">
    <location>
        <begin position="726"/>
        <end position="753"/>
    </location>
</feature>
<evidence type="ECO:0000256" key="6">
    <source>
        <dbReference type="ARBA" id="ARBA00023136"/>
    </source>
</evidence>
<feature type="domain" description="G-protein coupled receptors family 2 profile 2" evidence="13">
    <location>
        <begin position="514"/>
        <end position="856"/>
    </location>
</feature>
<reference evidence="14" key="1">
    <citation type="journal article" date="2011" name="Genome Biol.">
        <title>The draft genome of the carcinogenic human liver fluke Clonorchis sinensis.</title>
        <authorList>
            <person name="Wang X."/>
            <person name="Chen W."/>
            <person name="Huang Y."/>
            <person name="Sun J."/>
            <person name="Men J."/>
            <person name="Liu H."/>
            <person name="Luo F."/>
            <person name="Guo L."/>
            <person name="Lv X."/>
            <person name="Deng C."/>
            <person name="Zhou C."/>
            <person name="Fan Y."/>
            <person name="Li X."/>
            <person name="Huang L."/>
            <person name="Hu Y."/>
            <person name="Liang C."/>
            <person name="Hu X."/>
            <person name="Xu J."/>
            <person name="Yu X."/>
        </authorList>
    </citation>
    <scope>NUCLEOTIDE SEQUENCE [LARGE SCALE GENOMIC DNA]</scope>
    <source>
        <strain evidence="14">Henan</strain>
    </source>
</reference>
<dbReference type="GO" id="GO:0042813">
    <property type="term" value="F:Wnt receptor activity"/>
    <property type="evidence" value="ECO:0007669"/>
    <property type="project" value="TreeGrafter"/>
</dbReference>
<name>G7YU88_CLOSI</name>
<dbReference type="Pfam" id="PF01392">
    <property type="entry name" value="Fz"/>
    <property type="match status" value="1"/>
</dbReference>
<dbReference type="CDD" id="cd15035">
    <property type="entry name" value="7tmF_FZD5_FZD8-like"/>
    <property type="match status" value="1"/>
</dbReference>
<dbReference type="GO" id="GO:0035567">
    <property type="term" value="P:non-canonical Wnt signaling pathway"/>
    <property type="evidence" value="ECO:0007669"/>
    <property type="project" value="TreeGrafter"/>
</dbReference>
<dbReference type="PANTHER" id="PTHR11309:SF126">
    <property type="entry name" value="FRIZZLED-2"/>
    <property type="match status" value="1"/>
</dbReference>
<feature type="compositionally biased region" description="Polar residues" evidence="10">
    <location>
        <begin position="378"/>
        <end position="397"/>
    </location>
</feature>
<protein>
    <submittedName>
        <fullName evidence="14">Frizzled 5/8 protein</fullName>
    </submittedName>
</protein>
<dbReference type="InterPro" id="IPR015526">
    <property type="entry name" value="Frizzled/SFRP"/>
</dbReference>
<dbReference type="PROSITE" id="PS50038">
    <property type="entry name" value="FZ"/>
    <property type="match status" value="1"/>
</dbReference>
<comment type="similarity">
    <text evidence="2">Belongs to the G-protein coupled receptor Fz/Smo family.</text>
</comment>
<keyword evidence="5 11" id="KW-1133">Transmembrane helix</keyword>
<evidence type="ECO:0000313" key="15">
    <source>
        <dbReference type="Proteomes" id="UP000008909"/>
    </source>
</evidence>
<evidence type="ECO:0000256" key="8">
    <source>
        <dbReference type="ARBA" id="ARBA00023170"/>
    </source>
</evidence>
<feature type="transmembrane region" description="Helical" evidence="11">
    <location>
        <begin position="828"/>
        <end position="849"/>
    </location>
</feature>